<sequence length="130" mass="15645">MRPKYSYKDISDWFLSKESMTPKKLQKLTYYAEAWALALFNQGILNDTRFQAWIHGPVSPELWNDYKDYGWNEIPKKESNDYKLDKNLLELLDAVWTTYGEISGYELSYITFWNTLNKCKKRIRRIRTIN</sequence>
<evidence type="ECO:0000313" key="2">
    <source>
        <dbReference type="EMBL" id="VZS00249.1"/>
    </source>
</evidence>
<dbReference type="EMBL" id="LR739237">
    <property type="protein sequence ID" value="VZS00249.1"/>
    <property type="molecule type" value="Genomic_DNA"/>
</dbReference>
<accession>A0A654INC2</accession>
<dbReference type="Pfam" id="PF13274">
    <property type="entry name" value="SocA_Panacea"/>
    <property type="match status" value="1"/>
</dbReference>
<organism evidence="2">
    <name type="scientific">Mycoplasma feriruminatoris</name>
    <dbReference type="NCBI Taxonomy" id="1179777"/>
    <lineage>
        <taxon>Bacteria</taxon>
        <taxon>Bacillati</taxon>
        <taxon>Mycoplasmatota</taxon>
        <taxon>Mollicutes</taxon>
        <taxon>Mycoplasmataceae</taxon>
        <taxon>Mycoplasma</taxon>
    </lineage>
</organism>
<dbReference type="InterPro" id="IPR025272">
    <property type="entry name" value="SocA_Panacea"/>
</dbReference>
<evidence type="ECO:0000259" key="1">
    <source>
        <dbReference type="Pfam" id="PF13274"/>
    </source>
</evidence>
<feature type="domain" description="Antitoxin SocA-like Panacea" evidence="1">
    <location>
        <begin position="25"/>
        <end position="112"/>
    </location>
</feature>
<reference evidence="2" key="1">
    <citation type="submission" date="2019-11" db="EMBL/GenBank/DDBJ databases">
        <authorList>
            <person name="Falquet L."/>
            <person name="Falquet L."/>
        </authorList>
    </citation>
    <scope>NUCLEOTIDE SEQUENCE</scope>
    <source>
        <strain evidence="2">14/OD_0492</strain>
    </source>
</reference>
<dbReference type="AlphaFoldDB" id="A0A654INC2"/>
<protein>
    <recommendedName>
        <fullName evidence="1">Antitoxin SocA-like Panacea domain-containing protein</fullName>
    </recommendedName>
</protein>
<gene>
    <name evidence="2" type="ORF">MF5582_00502</name>
</gene>
<name>A0A654INC2_9MOLU</name>
<proteinExistence type="predicted"/>